<dbReference type="GO" id="GO:0016740">
    <property type="term" value="F:transferase activity"/>
    <property type="evidence" value="ECO:0007669"/>
    <property type="project" value="UniProtKB-KW"/>
</dbReference>
<evidence type="ECO:0000313" key="4">
    <source>
        <dbReference type="Proteomes" id="UP001310594"/>
    </source>
</evidence>
<accession>A0AAN7ZZB6</accession>
<evidence type="ECO:0000256" key="1">
    <source>
        <dbReference type="ARBA" id="ARBA00022679"/>
    </source>
</evidence>
<dbReference type="PANTHER" id="PTHR43861">
    <property type="entry name" value="TRANS-ACONITATE 2-METHYLTRANSFERASE-RELATED"/>
    <property type="match status" value="1"/>
</dbReference>
<organism evidence="3 4">
    <name type="scientific">Elasticomyces elasticus</name>
    <dbReference type="NCBI Taxonomy" id="574655"/>
    <lineage>
        <taxon>Eukaryota</taxon>
        <taxon>Fungi</taxon>
        <taxon>Dikarya</taxon>
        <taxon>Ascomycota</taxon>
        <taxon>Pezizomycotina</taxon>
        <taxon>Dothideomycetes</taxon>
        <taxon>Dothideomycetidae</taxon>
        <taxon>Mycosphaerellales</taxon>
        <taxon>Teratosphaeriaceae</taxon>
        <taxon>Elasticomyces</taxon>
    </lineage>
</organism>
<dbReference type="Pfam" id="PF13649">
    <property type="entry name" value="Methyltransf_25"/>
    <property type="match status" value="1"/>
</dbReference>
<dbReference type="CDD" id="cd02440">
    <property type="entry name" value="AdoMet_MTases"/>
    <property type="match status" value="1"/>
</dbReference>
<name>A0AAN7ZZB6_9PEZI</name>
<keyword evidence="1" id="KW-0808">Transferase</keyword>
<dbReference type="InterPro" id="IPR029063">
    <property type="entry name" value="SAM-dependent_MTases_sf"/>
</dbReference>
<gene>
    <name evidence="3" type="ORF">LTR97_010160</name>
</gene>
<protein>
    <recommendedName>
        <fullName evidence="2">Methyltransferase domain-containing protein</fullName>
    </recommendedName>
</protein>
<sequence>MAYSVADTYADIGPAYQDAFREVPLQMRSLQWITSQLPKGSRVVDVGCGTGMPAGQAFAEAGYDVLGFDITPVMIEAARRQVPKARFEVADARFWEPLRTDLPLDCVYSSFALLAGVDQSDIGNFFQRASSWLRPGGLFVFGTLPLECEHEEVTWLGRKVVVSSLSAEGTERAIEAAGFVIEMHETESYTPKGVEAGICQAEDVWEERHLFVYARKAK</sequence>
<dbReference type="SUPFAM" id="SSF53335">
    <property type="entry name" value="S-adenosyl-L-methionine-dependent methyltransferases"/>
    <property type="match status" value="1"/>
</dbReference>
<dbReference type="InterPro" id="IPR041698">
    <property type="entry name" value="Methyltransf_25"/>
</dbReference>
<evidence type="ECO:0000313" key="3">
    <source>
        <dbReference type="EMBL" id="KAK5693591.1"/>
    </source>
</evidence>
<proteinExistence type="predicted"/>
<dbReference type="AlphaFoldDB" id="A0AAN7ZZB6"/>
<comment type="caution">
    <text evidence="3">The sequence shown here is derived from an EMBL/GenBank/DDBJ whole genome shotgun (WGS) entry which is preliminary data.</text>
</comment>
<dbReference type="EMBL" id="JAVRQU010000017">
    <property type="protein sequence ID" value="KAK5693591.1"/>
    <property type="molecule type" value="Genomic_DNA"/>
</dbReference>
<feature type="domain" description="Methyltransferase" evidence="2">
    <location>
        <begin position="43"/>
        <end position="137"/>
    </location>
</feature>
<evidence type="ECO:0000259" key="2">
    <source>
        <dbReference type="Pfam" id="PF13649"/>
    </source>
</evidence>
<dbReference type="Gene3D" id="3.40.50.150">
    <property type="entry name" value="Vaccinia Virus protein VP39"/>
    <property type="match status" value="1"/>
</dbReference>
<dbReference type="Proteomes" id="UP001310594">
    <property type="component" value="Unassembled WGS sequence"/>
</dbReference>
<reference evidence="3" key="1">
    <citation type="submission" date="2023-08" db="EMBL/GenBank/DDBJ databases">
        <title>Black Yeasts Isolated from many extreme environments.</title>
        <authorList>
            <person name="Coleine C."/>
            <person name="Stajich J.E."/>
            <person name="Selbmann L."/>
        </authorList>
    </citation>
    <scope>NUCLEOTIDE SEQUENCE</scope>
    <source>
        <strain evidence="3">CCFEE 5810</strain>
    </source>
</reference>